<reference evidence="14" key="1">
    <citation type="submission" date="2025-08" db="UniProtKB">
        <authorList>
            <consortium name="RefSeq"/>
        </authorList>
    </citation>
    <scope>IDENTIFICATION</scope>
    <source>
        <strain evidence="14">J_2021</strain>
        <tissue evidence="14">Erythrocytes</tissue>
    </source>
</reference>
<keyword evidence="3" id="KW-1003">Cell membrane</keyword>
<dbReference type="GO" id="GO:0004980">
    <property type="term" value="F:melanocyte-stimulating hormone receptor activity"/>
    <property type="evidence" value="ECO:0000318"/>
    <property type="project" value="GO_Central"/>
</dbReference>
<dbReference type="GO" id="GO:0010468">
    <property type="term" value="P:regulation of gene expression"/>
    <property type="evidence" value="ECO:0007669"/>
    <property type="project" value="UniProtKB-ARBA"/>
</dbReference>
<dbReference type="GO" id="GO:0042438">
    <property type="term" value="P:melanin biosynthetic process"/>
    <property type="evidence" value="ECO:0000318"/>
    <property type="project" value="GO_Central"/>
</dbReference>
<name>A0A1L8GKV8_XENLA</name>
<dbReference type="FunFam" id="1.20.1070.10:FF:000211">
    <property type="entry name" value="Melanocyte-stimulating hormone receptor"/>
    <property type="match status" value="1"/>
</dbReference>
<evidence type="ECO:0000256" key="1">
    <source>
        <dbReference type="ARBA" id="ARBA00004651"/>
    </source>
</evidence>
<evidence type="ECO:0000256" key="2">
    <source>
        <dbReference type="ARBA" id="ARBA00020454"/>
    </source>
</evidence>
<evidence type="ECO:0000256" key="7">
    <source>
        <dbReference type="ARBA" id="ARBA00023136"/>
    </source>
</evidence>
<accession>A0A1L8GKV8</accession>
<evidence type="ECO:0000259" key="12">
    <source>
        <dbReference type="PROSITE" id="PS50262"/>
    </source>
</evidence>
<gene>
    <name evidence="14" type="primary">LOC121403015</name>
</gene>
<dbReference type="SMART" id="SM01381">
    <property type="entry name" value="7TM_GPCR_Srsx"/>
    <property type="match status" value="1"/>
</dbReference>
<evidence type="ECO:0000256" key="4">
    <source>
        <dbReference type="ARBA" id="ARBA00022692"/>
    </source>
</evidence>
<dbReference type="RefSeq" id="XP_041446106.1">
    <property type="nucleotide sequence ID" value="XM_041590172.1"/>
</dbReference>
<dbReference type="InterPro" id="IPR017452">
    <property type="entry name" value="GPCR_Rhodpsn_7TM"/>
</dbReference>
<feature type="domain" description="G-protein coupled receptors family 1 profile" evidence="12">
    <location>
        <begin position="82"/>
        <end position="329"/>
    </location>
</feature>
<comment type="subcellular location">
    <subcellularLocation>
        <location evidence="1">Cell membrane</location>
        <topology evidence="1">Multi-pass membrane protein</topology>
    </subcellularLocation>
</comment>
<organism evidence="13 14">
    <name type="scientific">Xenopus laevis</name>
    <name type="common">African clawed frog</name>
    <dbReference type="NCBI Taxonomy" id="8355"/>
    <lineage>
        <taxon>Eukaryota</taxon>
        <taxon>Metazoa</taxon>
        <taxon>Chordata</taxon>
        <taxon>Craniata</taxon>
        <taxon>Vertebrata</taxon>
        <taxon>Euteleostomi</taxon>
        <taxon>Amphibia</taxon>
        <taxon>Batrachia</taxon>
        <taxon>Anura</taxon>
        <taxon>Pipoidea</taxon>
        <taxon>Pipidae</taxon>
        <taxon>Xenopodinae</taxon>
        <taxon>Xenopus</taxon>
        <taxon>Xenopus</taxon>
    </lineage>
</organism>
<dbReference type="GO" id="GO:0005737">
    <property type="term" value="C:cytoplasm"/>
    <property type="evidence" value="ECO:0000318"/>
    <property type="project" value="GO_Central"/>
</dbReference>
<evidence type="ECO:0000256" key="5">
    <source>
        <dbReference type="ARBA" id="ARBA00022989"/>
    </source>
</evidence>
<dbReference type="CTD" id="121403015"/>
<dbReference type="SUPFAM" id="SSF81321">
    <property type="entry name" value="Family A G protein-coupled receptor-like"/>
    <property type="match status" value="1"/>
</dbReference>
<dbReference type="PROSITE" id="PS50262">
    <property type="entry name" value="G_PROTEIN_RECEP_F1_2"/>
    <property type="match status" value="1"/>
</dbReference>
<keyword evidence="7" id="KW-0472">Membrane</keyword>
<dbReference type="AlphaFoldDB" id="A0A1L8GKV8"/>
<evidence type="ECO:0000256" key="3">
    <source>
        <dbReference type="ARBA" id="ARBA00022475"/>
    </source>
</evidence>
<dbReference type="GO" id="GO:0141163">
    <property type="term" value="P:positive regulation of cAMP/PKA signal transduction"/>
    <property type="evidence" value="ECO:0000318"/>
    <property type="project" value="GO_Central"/>
</dbReference>
<sequence>MCERLGQRKDRWCTDFRAYSPRSKLQETQISMPTLTMLHSTANSTNVTINVGTELKPTNTSNIAMDIPEEIFLFLCVFSLLENILVVIAIFKNHNLHSPMYYFICCLAASDMLVSSSNLGETLIIFMLKQGIIKFEPLLVKKMDYIFDTMICCSLVTSISFLGAIAIDHYITIFYALRYHSIMTLRRVVIAISVIWSGSLVCAAIFIIYHESGAVILCLIVFFLFMLALMVALYIHMFALARWHARSISALQKGKRRRITSHQARANMKGAITLTWLLGVFFLCWGPLFLHLTLFVSCPNHHICHSYFYYFNIYLLLVICNSVIDPLIYAFRSQELRKTLKEIIWCSW</sequence>
<dbReference type="Proteomes" id="UP000186698">
    <property type="component" value="Chromosome 4L"/>
</dbReference>
<dbReference type="InterPro" id="IPR001671">
    <property type="entry name" value="Melcrt_ACTH_rcpt"/>
</dbReference>
<dbReference type="KEGG" id="xla:121403015"/>
<keyword evidence="8" id="KW-0675">Receptor</keyword>
<dbReference type="PANTHER" id="PTHR22750">
    <property type="entry name" value="G-PROTEIN COUPLED RECEPTOR"/>
    <property type="match status" value="1"/>
</dbReference>
<keyword evidence="4" id="KW-0812">Transmembrane</keyword>
<dbReference type="PRINTS" id="PR00237">
    <property type="entry name" value="GPCRRHODOPSN"/>
</dbReference>
<dbReference type="PRINTS" id="PR00535">
    <property type="entry name" value="MELNOCORTINR"/>
</dbReference>
<evidence type="ECO:0000256" key="10">
    <source>
        <dbReference type="ARBA" id="ARBA00023224"/>
    </source>
</evidence>
<dbReference type="OMA" id="VTFFCTT"/>
<dbReference type="GO" id="GO:0007189">
    <property type="term" value="P:adenylate cyclase-activating G protein-coupled receptor signaling pathway"/>
    <property type="evidence" value="ECO:0000318"/>
    <property type="project" value="GO_Central"/>
</dbReference>
<protein>
    <recommendedName>
        <fullName evidence="2">Melanocyte-stimulating hormone receptor</fullName>
    </recommendedName>
    <alternativeName>
        <fullName evidence="11">Melanocortin receptor 1</fullName>
    </alternativeName>
</protein>
<keyword evidence="10" id="KW-0807">Transducer</keyword>
<evidence type="ECO:0000256" key="11">
    <source>
        <dbReference type="ARBA" id="ARBA00031491"/>
    </source>
</evidence>
<dbReference type="PaxDb" id="8355-A0A1L8GKV8"/>
<keyword evidence="13" id="KW-1185">Reference proteome</keyword>
<evidence type="ECO:0000313" key="13">
    <source>
        <dbReference type="Proteomes" id="UP000186698"/>
    </source>
</evidence>
<dbReference type="STRING" id="8355.A0A1L8GKV8"/>
<proteinExistence type="predicted"/>
<keyword evidence="9" id="KW-0325">Glycoprotein</keyword>
<dbReference type="InterPro" id="IPR000276">
    <property type="entry name" value="GPCR_Rhodpsn"/>
</dbReference>
<evidence type="ECO:0000256" key="6">
    <source>
        <dbReference type="ARBA" id="ARBA00023040"/>
    </source>
</evidence>
<keyword evidence="6" id="KW-0297">G-protein coupled receptor</keyword>
<dbReference type="GeneID" id="121403015"/>
<dbReference type="Gene3D" id="1.20.1070.10">
    <property type="entry name" value="Rhodopsin 7-helix transmembrane proteins"/>
    <property type="match status" value="1"/>
</dbReference>
<keyword evidence="5" id="KW-1133">Transmembrane helix</keyword>
<evidence type="ECO:0000256" key="9">
    <source>
        <dbReference type="ARBA" id="ARBA00023180"/>
    </source>
</evidence>
<dbReference type="PRINTS" id="PR00534">
    <property type="entry name" value="MCRFAMILY"/>
</dbReference>
<evidence type="ECO:0000256" key="8">
    <source>
        <dbReference type="ARBA" id="ARBA00023170"/>
    </source>
</evidence>
<dbReference type="InterPro" id="IPR001908">
    <property type="entry name" value="MC3-5R"/>
</dbReference>
<evidence type="ECO:0000313" key="14">
    <source>
        <dbReference type="RefSeq" id="XP_041446106.1"/>
    </source>
</evidence>
<dbReference type="Pfam" id="PF00001">
    <property type="entry name" value="7tm_1"/>
    <property type="match status" value="1"/>
</dbReference>
<dbReference type="OrthoDB" id="5970330at2759"/>
<dbReference type="GO" id="GO:0005886">
    <property type="term" value="C:plasma membrane"/>
    <property type="evidence" value="ECO:0000318"/>
    <property type="project" value="GO_Central"/>
</dbReference>